<feature type="region of interest" description="Disordered" evidence="1">
    <location>
        <begin position="405"/>
        <end position="470"/>
    </location>
</feature>
<dbReference type="OrthoDB" id="120976at2759"/>
<feature type="region of interest" description="Disordered" evidence="1">
    <location>
        <begin position="1"/>
        <end position="85"/>
    </location>
</feature>
<dbReference type="SUPFAM" id="SSF52047">
    <property type="entry name" value="RNI-like"/>
    <property type="match status" value="1"/>
</dbReference>
<reference evidence="2 3" key="1">
    <citation type="submission" date="2019-01" db="EMBL/GenBank/DDBJ databases">
        <title>A draft genome assembly of the solar-powered sea slug Elysia chlorotica.</title>
        <authorList>
            <person name="Cai H."/>
            <person name="Li Q."/>
            <person name="Fang X."/>
            <person name="Li J."/>
            <person name="Curtis N.E."/>
            <person name="Altenburger A."/>
            <person name="Shibata T."/>
            <person name="Feng M."/>
            <person name="Maeda T."/>
            <person name="Schwartz J.A."/>
            <person name="Shigenobu S."/>
            <person name="Lundholm N."/>
            <person name="Nishiyama T."/>
            <person name="Yang H."/>
            <person name="Hasebe M."/>
            <person name="Li S."/>
            <person name="Pierce S.K."/>
            <person name="Wang J."/>
        </authorList>
    </citation>
    <scope>NUCLEOTIDE SEQUENCE [LARGE SCALE GENOMIC DNA]</scope>
    <source>
        <strain evidence="2">EC2010</strain>
        <tissue evidence="2">Whole organism of an adult</tissue>
    </source>
</reference>
<dbReference type="STRING" id="188477.A0A433TD03"/>
<dbReference type="InterPro" id="IPR001611">
    <property type="entry name" value="Leu-rich_rpt"/>
</dbReference>
<protein>
    <recommendedName>
        <fullName evidence="4">CARMIL C-terminal domain-containing protein</fullName>
    </recommendedName>
</protein>
<dbReference type="InterPro" id="IPR052394">
    <property type="entry name" value="LRR-containing"/>
</dbReference>
<feature type="compositionally biased region" description="Polar residues" evidence="1">
    <location>
        <begin position="414"/>
        <end position="425"/>
    </location>
</feature>
<evidence type="ECO:0000256" key="1">
    <source>
        <dbReference type="SAM" id="MobiDB-lite"/>
    </source>
</evidence>
<dbReference type="InterPro" id="IPR032675">
    <property type="entry name" value="LRR_dom_sf"/>
</dbReference>
<feature type="compositionally biased region" description="Polar residues" evidence="1">
    <location>
        <begin position="437"/>
        <end position="451"/>
    </location>
</feature>
<name>A0A433TD03_ELYCH</name>
<evidence type="ECO:0008006" key="4">
    <source>
        <dbReference type="Google" id="ProtNLM"/>
    </source>
</evidence>
<dbReference type="Proteomes" id="UP000271974">
    <property type="component" value="Unassembled WGS sequence"/>
</dbReference>
<sequence length="470" mass="49950">MAEVTARRLPPRKLSVAAPGNRGRVYCHLGRKPGSNRPKEDLLKPLATNLGVPGTAGLRVSTPSPPPEDDDDDLDLSRPETTKPGVDEIKKRLYTKECSRLGVTPVGAFLREPSKPALRLPHYSLGPAGAKALSVPLMLDSTLTSLDLEGNGLGPEGVLNLREVLTDHCAITHLNLKRNKLGYKGALVACQILQTNRLISSLNVSANQIDDKASVFFANMLKSNRQLRTLDLSDNHLADIAGRQLGGALSQNESLESLDLCWNHFSGSGAVKLLEGVSENIGLKHLALAYNCFGKGRGDQPSTALINVLSSSSALLSLDLSSNRLIDLDVVMVAKGLALNESLNTLKIGRNLVSVGAANALLCALVLNEAAKISLLDMTDLPVSQTDLGKVEQLRARGVKVIHGRVHQTETDFESQPRSQRPKSGQTEDSRAPSAEGETSTPSGPSATYVATTEKPGLGDADSSAGSVHD</sequence>
<dbReference type="PROSITE" id="PS51450">
    <property type="entry name" value="LRR"/>
    <property type="match status" value="1"/>
</dbReference>
<evidence type="ECO:0000313" key="2">
    <source>
        <dbReference type="EMBL" id="RUS79380.1"/>
    </source>
</evidence>
<evidence type="ECO:0000313" key="3">
    <source>
        <dbReference type="Proteomes" id="UP000271974"/>
    </source>
</evidence>
<dbReference type="Gene3D" id="3.80.10.10">
    <property type="entry name" value="Ribonuclease Inhibitor"/>
    <property type="match status" value="2"/>
</dbReference>
<gene>
    <name evidence="2" type="ORF">EGW08_012871</name>
</gene>
<dbReference type="EMBL" id="RQTK01000455">
    <property type="protein sequence ID" value="RUS79380.1"/>
    <property type="molecule type" value="Genomic_DNA"/>
</dbReference>
<feature type="compositionally biased region" description="Basic and acidic residues" evidence="1">
    <location>
        <begin position="75"/>
        <end position="85"/>
    </location>
</feature>
<accession>A0A433TD03</accession>
<proteinExistence type="predicted"/>
<dbReference type="PANTHER" id="PTHR24114">
    <property type="entry name" value="LEUCINE RICH REPEAT FAMILY PROTEIN"/>
    <property type="match status" value="1"/>
</dbReference>
<dbReference type="SMART" id="SM00368">
    <property type="entry name" value="LRR_RI"/>
    <property type="match status" value="6"/>
</dbReference>
<comment type="caution">
    <text evidence="2">The sequence shown here is derived from an EMBL/GenBank/DDBJ whole genome shotgun (WGS) entry which is preliminary data.</text>
</comment>
<keyword evidence="3" id="KW-1185">Reference proteome</keyword>
<organism evidence="2 3">
    <name type="scientific">Elysia chlorotica</name>
    <name type="common">Eastern emerald elysia</name>
    <name type="synonym">Sea slug</name>
    <dbReference type="NCBI Taxonomy" id="188477"/>
    <lineage>
        <taxon>Eukaryota</taxon>
        <taxon>Metazoa</taxon>
        <taxon>Spiralia</taxon>
        <taxon>Lophotrochozoa</taxon>
        <taxon>Mollusca</taxon>
        <taxon>Gastropoda</taxon>
        <taxon>Heterobranchia</taxon>
        <taxon>Euthyneura</taxon>
        <taxon>Panpulmonata</taxon>
        <taxon>Sacoglossa</taxon>
        <taxon>Placobranchoidea</taxon>
        <taxon>Plakobranchidae</taxon>
        <taxon>Elysia</taxon>
    </lineage>
</organism>
<dbReference type="AlphaFoldDB" id="A0A433TD03"/>
<dbReference type="Pfam" id="PF13516">
    <property type="entry name" value="LRR_6"/>
    <property type="match status" value="4"/>
</dbReference>
<dbReference type="PANTHER" id="PTHR24114:SF2">
    <property type="entry name" value="F-BOX DOMAIN-CONTAINING PROTEIN-RELATED"/>
    <property type="match status" value="1"/>
</dbReference>